<sequence length="107" mass="11897">MANSELPDILTERSGEVNHLCRKHNVNALFVFGSAVTGRFSESSDLDFLVTFNPELSAIAVAESYFGLKEELEALFCRPVDLVSTASLTNPYFRDSVMEERQSLYAA</sequence>
<dbReference type="InterPro" id="IPR052038">
    <property type="entry name" value="Type-VII_TA_antitoxin"/>
</dbReference>
<evidence type="ECO:0000313" key="10">
    <source>
        <dbReference type="Proteomes" id="UP001475781"/>
    </source>
</evidence>
<dbReference type="PANTHER" id="PTHR33571">
    <property type="entry name" value="SSL8005 PROTEIN"/>
    <property type="match status" value="1"/>
</dbReference>
<evidence type="ECO:0000256" key="5">
    <source>
        <dbReference type="ARBA" id="ARBA00022741"/>
    </source>
</evidence>
<dbReference type="InterPro" id="IPR041633">
    <property type="entry name" value="Polbeta"/>
</dbReference>
<dbReference type="SUPFAM" id="SSF81301">
    <property type="entry name" value="Nucleotidyltransferase"/>
    <property type="match status" value="1"/>
</dbReference>
<evidence type="ECO:0000256" key="7">
    <source>
        <dbReference type="ARBA" id="ARBA00022842"/>
    </source>
</evidence>
<gene>
    <name evidence="9" type="ORF">NLK58_05860</name>
</gene>
<feature type="domain" description="Polymerase beta nucleotidyltransferase" evidence="8">
    <location>
        <begin position="18"/>
        <end position="105"/>
    </location>
</feature>
<keyword evidence="10" id="KW-1185">Reference proteome</keyword>
<keyword evidence="7" id="KW-0460">Magnesium</keyword>
<dbReference type="InterPro" id="IPR043519">
    <property type="entry name" value="NT_sf"/>
</dbReference>
<organism evidence="9 10">
    <name type="scientific">Marinobacter metalliresistant</name>
    <dbReference type="NCBI Taxonomy" id="2961995"/>
    <lineage>
        <taxon>Bacteria</taxon>
        <taxon>Pseudomonadati</taxon>
        <taxon>Pseudomonadota</taxon>
        <taxon>Gammaproteobacteria</taxon>
        <taxon>Pseudomonadales</taxon>
        <taxon>Marinobacteraceae</taxon>
        <taxon>Marinobacter</taxon>
    </lineage>
</organism>
<keyword evidence="6" id="KW-0067">ATP-binding</keyword>
<evidence type="ECO:0000313" key="9">
    <source>
        <dbReference type="EMBL" id="WZF89722.1"/>
    </source>
</evidence>
<dbReference type="Pfam" id="PF18765">
    <property type="entry name" value="Polbeta"/>
    <property type="match status" value="1"/>
</dbReference>
<proteinExistence type="predicted"/>
<comment type="cofactor">
    <cofactor evidence="1">
        <name>Mg(2+)</name>
        <dbReference type="ChEBI" id="CHEBI:18420"/>
    </cofactor>
</comment>
<keyword evidence="3" id="KW-0548">Nucleotidyltransferase</keyword>
<keyword evidence="2" id="KW-0808">Transferase</keyword>
<accession>A0ABZ2W586</accession>
<evidence type="ECO:0000256" key="1">
    <source>
        <dbReference type="ARBA" id="ARBA00001946"/>
    </source>
</evidence>
<reference evidence="9 10" key="1">
    <citation type="submission" date="2022-07" db="EMBL/GenBank/DDBJ databases">
        <title>A copper resistant bacterium isolated from sediment samples of deep sea hydrothermal areas.</title>
        <authorList>
            <person name="Zeng X."/>
        </authorList>
    </citation>
    <scope>NUCLEOTIDE SEQUENCE [LARGE SCALE GENOMIC DNA]</scope>
    <source>
        <strain evidence="10">CuT 6</strain>
    </source>
</reference>
<dbReference type="EMBL" id="CP101118">
    <property type="protein sequence ID" value="WZF89722.1"/>
    <property type="molecule type" value="Genomic_DNA"/>
</dbReference>
<dbReference type="Gene3D" id="3.30.460.10">
    <property type="entry name" value="Beta Polymerase, domain 2"/>
    <property type="match status" value="1"/>
</dbReference>
<evidence type="ECO:0000256" key="3">
    <source>
        <dbReference type="ARBA" id="ARBA00022695"/>
    </source>
</evidence>
<protein>
    <submittedName>
        <fullName evidence="9">Nucleotidyltransferase domain-containing protein</fullName>
    </submittedName>
</protein>
<dbReference type="RefSeq" id="WP_341582273.1">
    <property type="nucleotide sequence ID" value="NZ_CP101118.1"/>
</dbReference>
<keyword evidence="4" id="KW-0479">Metal-binding</keyword>
<evidence type="ECO:0000256" key="2">
    <source>
        <dbReference type="ARBA" id="ARBA00022679"/>
    </source>
</evidence>
<keyword evidence="5" id="KW-0547">Nucleotide-binding</keyword>
<evidence type="ECO:0000256" key="4">
    <source>
        <dbReference type="ARBA" id="ARBA00022723"/>
    </source>
</evidence>
<dbReference type="Proteomes" id="UP001475781">
    <property type="component" value="Chromosome"/>
</dbReference>
<evidence type="ECO:0000259" key="8">
    <source>
        <dbReference type="Pfam" id="PF18765"/>
    </source>
</evidence>
<name>A0ABZ2W586_9GAMM</name>
<dbReference type="CDD" id="cd05403">
    <property type="entry name" value="NT_KNTase_like"/>
    <property type="match status" value="1"/>
</dbReference>
<dbReference type="PANTHER" id="PTHR33571:SF12">
    <property type="entry name" value="BSL3053 PROTEIN"/>
    <property type="match status" value="1"/>
</dbReference>
<evidence type="ECO:0000256" key="6">
    <source>
        <dbReference type="ARBA" id="ARBA00022840"/>
    </source>
</evidence>